<dbReference type="CDD" id="cd02148">
    <property type="entry name" value="RutE-like"/>
    <property type="match status" value="1"/>
</dbReference>
<comment type="similarity">
    <text evidence="5">Belongs to the nitroreductase family. HadB/RutE subfamily.</text>
</comment>
<sequence>MSTALAPQALAQLFTDARSLHSFSERPVSDELIQQLYELQKWGPTAFNGQPARYVFVRSAAAKSRLAPALSAGNRDKTLAAPLTVIVAYDTSFHEQLPTQFPAFDAKGFYDSLPHLIEPGARSNATLQAAYLVLAARALGLTAGPMSGFDAEAVDREFFSDGRYKSILLVNLGYGDSSQAFPRGPRLAFDEVARVQ</sequence>
<evidence type="ECO:0000313" key="8">
    <source>
        <dbReference type="Proteomes" id="UP001433638"/>
    </source>
</evidence>
<dbReference type="HAMAP" id="MF_01204">
    <property type="entry name" value="Oxidoreductase_RutE_HadB"/>
    <property type="match status" value="1"/>
</dbReference>
<dbReference type="InterPro" id="IPR023936">
    <property type="entry name" value="RutE-like"/>
</dbReference>
<comment type="caution">
    <text evidence="7">The sequence shown here is derived from an EMBL/GenBank/DDBJ whole genome shotgun (WGS) entry which is preliminary data.</text>
</comment>
<dbReference type="EC" id="1.-.-.-" evidence="5"/>
<dbReference type="Pfam" id="PF00881">
    <property type="entry name" value="Nitroreductase"/>
    <property type="match status" value="1"/>
</dbReference>
<gene>
    <name evidence="7" type="ORF">ABNW52_06385</name>
</gene>
<evidence type="ECO:0000313" key="7">
    <source>
        <dbReference type="EMBL" id="MEQ6290238.1"/>
    </source>
</evidence>
<keyword evidence="1 5" id="KW-0285">Flavoprotein</keyword>
<evidence type="ECO:0000256" key="5">
    <source>
        <dbReference type="HAMAP-Rule" id="MF_01204"/>
    </source>
</evidence>
<dbReference type="RefSeq" id="WP_349585554.1">
    <property type="nucleotide sequence ID" value="NZ_JBEFLD010000003.1"/>
</dbReference>
<dbReference type="InterPro" id="IPR050461">
    <property type="entry name" value="Nitroreductase_HadB/RutE"/>
</dbReference>
<dbReference type="PANTHER" id="PTHR43543">
    <property type="entry name" value="MALONIC SEMIALDEHYDE REDUCTASE RUTE-RELATED"/>
    <property type="match status" value="1"/>
</dbReference>
<evidence type="ECO:0000259" key="6">
    <source>
        <dbReference type="Pfam" id="PF00881"/>
    </source>
</evidence>
<keyword evidence="2 5" id="KW-0288">FMN</keyword>
<reference evidence="7" key="1">
    <citation type="submission" date="2024-06" db="EMBL/GenBank/DDBJ databases">
        <title>Genome sequence of Vogesella sp. MAHUQ-64.</title>
        <authorList>
            <person name="Huq M.A."/>
        </authorList>
    </citation>
    <scope>NUCLEOTIDE SEQUENCE</scope>
    <source>
        <strain evidence="7">MAHUQ-64</strain>
    </source>
</reference>
<keyword evidence="4 5" id="KW-0560">Oxidoreductase</keyword>
<feature type="domain" description="Nitroreductase" evidence="6">
    <location>
        <begin position="18"/>
        <end position="174"/>
    </location>
</feature>
<dbReference type="InterPro" id="IPR029479">
    <property type="entry name" value="Nitroreductase"/>
</dbReference>
<evidence type="ECO:0000256" key="4">
    <source>
        <dbReference type="ARBA" id="ARBA00023002"/>
    </source>
</evidence>
<dbReference type="Proteomes" id="UP001433638">
    <property type="component" value="Unassembled WGS sequence"/>
</dbReference>
<dbReference type="Gene3D" id="3.40.109.10">
    <property type="entry name" value="NADH Oxidase"/>
    <property type="match status" value="1"/>
</dbReference>
<dbReference type="EMBL" id="JBEFLD010000003">
    <property type="protein sequence ID" value="MEQ6290238.1"/>
    <property type="molecule type" value="Genomic_DNA"/>
</dbReference>
<organism evidence="7 8">
    <name type="scientific">Vogesella oryzagri</name>
    <dbReference type="NCBI Taxonomy" id="3160864"/>
    <lineage>
        <taxon>Bacteria</taxon>
        <taxon>Pseudomonadati</taxon>
        <taxon>Pseudomonadota</taxon>
        <taxon>Betaproteobacteria</taxon>
        <taxon>Neisseriales</taxon>
        <taxon>Chromobacteriaceae</taxon>
        <taxon>Vogesella</taxon>
    </lineage>
</organism>
<dbReference type="NCBIfam" id="NF003768">
    <property type="entry name" value="PRK05365.1"/>
    <property type="match status" value="1"/>
</dbReference>
<keyword evidence="3 5" id="KW-0521">NADP</keyword>
<dbReference type="PANTHER" id="PTHR43543:SF1">
    <property type="entry name" value="MALONIC SEMIALDEHYDE REDUCTASE RUTE-RELATED"/>
    <property type="match status" value="1"/>
</dbReference>
<protein>
    <recommendedName>
        <fullName evidence="5">Putative NADH dehydrogenase/NAD(P)H nitroreductase ABNW52_06385</fullName>
        <ecNumber evidence="5">1.-.-.-</ecNumber>
    </recommendedName>
</protein>
<dbReference type="InterPro" id="IPR000415">
    <property type="entry name" value="Nitroreductase-like"/>
</dbReference>
<evidence type="ECO:0000256" key="3">
    <source>
        <dbReference type="ARBA" id="ARBA00022857"/>
    </source>
</evidence>
<name>A0ABV1M256_9NEIS</name>
<comment type="cofactor">
    <cofactor evidence="5">
        <name>FMN</name>
        <dbReference type="ChEBI" id="CHEBI:58210"/>
    </cofactor>
</comment>
<keyword evidence="5" id="KW-0520">NAD</keyword>
<evidence type="ECO:0000256" key="2">
    <source>
        <dbReference type="ARBA" id="ARBA00022643"/>
    </source>
</evidence>
<proteinExistence type="inferred from homology"/>
<keyword evidence="8" id="KW-1185">Reference proteome</keyword>
<dbReference type="GO" id="GO:0035527">
    <property type="term" value="F:3-hydroxypropionate dehydrogenase (NADP+) activity"/>
    <property type="evidence" value="ECO:0007669"/>
    <property type="project" value="UniProtKB-EC"/>
</dbReference>
<dbReference type="SUPFAM" id="SSF55469">
    <property type="entry name" value="FMN-dependent nitroreductase-like"/>
    <property type="match status" value="1"/>
</dbReference>
<accession>A0ABV1M256</accession>
<evidence type="ECO:0000256" key="1">
    <source>
        <dbReference type="ARBA" id="ARBA00022630"/>
    </source>
</evidence>